<proteinExistence type="predicted"/>
<dbReference type="PATRIC" id="fig|1196324.3.peg.735"/>
<dbReference type="OrthoDB" id="2690514at2"/>
<comment type="caution">
    <text evidence="1">The sequence shown here is derived from an EMBL/GenBank/DDBJ whole genome shotgun (WGS) entry which is preliminary data.</text>
</comment>
<dbReference type="STRING" id="1196324.A374_03634"/>
<dbReference type="eggNOG" id="ENOG502ZB0U">
    <property type="taxonomic scope" value="Bacteria"/>
</dbReference>
<sequence length="315" mass="37405">MVTTDELIDAIESECKRGNRDNISRTVFYERFYKRHSEIKWAHLASIVSRNAGYNMCDLASSWLQRAISPAHRQQLFLTYERANWLIFSDAYPQLLLYEVSKMKGEPLFHLLPALNVSLFMQQEWQRFWDTHDEERLWTALIINEQHLIQLPVIESPLYKRQVFESIPYHLQDWLHFSSVLFPTLQGELYGFSVHGFRKVKNRIHLGRNLAALLVQSSHASSFSAFSDVVPHTGCRSDYEQFSQLPTERKRTLLRKEFPLVAHKRPSLCDWYSKGQSLEHYFRPLSMPKVQNLTRWYRNKECQLQIGILLQEWWL</sequence>
<dbReference type="RefSeq" id="WP_007200826.1">
    <property type="nucleotide sequence ID" value="NZ_AKKV01000020.1"/>
</dbReference>
<keyword evidence="2" id="KW-1185">Reference proteome</keyword>
<accession>I8J4D3</accession>
<organism evidence="1 2">
    <name type="scientific">Fictibacillus macauensis ZFHKF-1</name>
    <dbReference type="NCBI Taxonomy" id="1196324"/>
    <lineage>
        <taxon>Bacteria</taxon>
        <taxon>Bacillati</taxon>
        <taxon>Bacillota</taxon>
        <taxon>Bacilli</taxon>
        <taxon>Bacillales</taxon>
        <taxon>Fictibacillaceae</taxon>
        <taxon>Fictibacillus</taxon>
    </lineage>
</organism>
<evidence type="ECO:0000313" key="2">
    <source>
        <dbReference type="Proteomes" id="UP000004080"/>
    </source>
</evidence>
<protein>
    <recommendedName>
        <fullName evidence="3">DUF2515 domain-containing protein</fullName>
    </recommendedName>
</protein>
<dbReference type="EMBL" id="AKKV01000020">
    <property type="protein sequence ID" value="EIT86631.1"/>
    <property type="molecule type" value="Genomic_DNA"/>
</dbReference>
<dbReference type="AlphaFoldDB" id="I8J4D3"/>
<dbReference type="InterPro" id="IPR019658">
    <property type="entry name" value="DUF2515"/>
</dbReference>
<evidence type="ECO:0000313" key="1">
    <source>
        <dbReference type="EMBL" id="EIT86631.1"/>
    </source>
</evidence>
<dbReference type="Pfam" id="PF10720">
    <property type="entry name" value="DUF2515"/>
    <property type="match status" value="1"/>
</dbReference>
<dbReference type="Proteomes" id="UP000004080">
    <property type="component" value="Unassembled WGS sequence"/>
</dbReference>
<reference evidence="1 2" key="1">
    <citation type="journal article" date="2012" name="J. Bacteriol.">
        <title>Genome of Bacillus macauensis ZFHKF-1, a Long-Chain-Forming Bacterium.</title>
        <authorList>
            <person name="Cai L."/>
            <person name="Zhang T."/>
        </authorList>
    </citation>
    <scope>NUCLEOTIDE SEQUENCE [LARGE SCALE GENOMIC DNA]</scope>
    <source>
        <strain evidence="1 2">ZFHKF-1</strain>
    </source>
</reference>
<name>I8J4D3_9BACL</name>
<evidence type="ECO:0008006" key="3">
    <source>
        <dbReference type="Google" id="ProtNLM"/>
    </source>
</evidence>
<gene>
    <name evidence="1" type="ORF">A374_03634</name>
</gene>